<comment type="similarity">
    <text evidence="2">Belongs to the CowN family.</text>
</comment>
<dbReference type="InterPro" id="IPR024899">
    <property type="entry name" value="CowN"/>
</dbReference>
<accession>A0A4R2PZK1</accession>
<keyword evidence="1 2" id="KW-0535">Nitrogen fixation</keyword>
<dbReference type="Pfam" id="PF20543">
    <property type="entry name" value="CowN"/>
    <property type="match status" value="1"/>
</dbReference>
<comment type="caution">
    <text evidence="3">The sequence shown here is derived from an EMBL/GenBank/DDBJ whole genome shotgun (WGS) entry which is preliminary data.</text>
</comment>
<dbReference type="Proteomes" id="UP000294835">
    <property type="component" value="Unassembled WGS sequence"/>
</dbReference>
<evidence type="ECO:0000313" key="4">
    <source>
        <dbReference type="Proteomes" id="UP000294835"/>
    </source>
</evidence>
<evidence type="ECO:0000313" key="3">
    <source>
        <dbReference type="EMBL" id="TCP40814.1"/>
    </source>
</evidence>
<dbReference type="AlphaFoldDB" id="A0A4R2PZK1"/>
<keyword evidence="4" id="KW-1185">Reference proteome</keyword>
<dbReference type="OrthoDB" id="7689335at2"/>
<dbReference type="HAMAP" id="MF_02117">
    <property type="entry name" value="CowN"/>
    <property type="match status" value="1"/>
</dbReference>
<evidence type="ECO:0000256" key="1">
    <source>
        <dbReference type="ARBA" id="ARBA00023231"/>
    </source>
</evidence>
<evidence type="ECO:0000256" key="2">
    <source>
        <dbReference type="HAMAP-Rule" id="MF_02117"/>
    </source>
</evidence>
<organism evidence="3 4">
    <name type="scientific">Rhodovulum marinum</name>
    <dbReference type="NCBI Taxonomy" id="320662"/>
    <lineage>
        <taxon>Bacteria</taxon>
        <taxon>Pseudomonadati</taxon>
        <taxon>Pseudomonadota</taxon>
        <taxon>Alphaproteobacteria</taxon>
        <taxon>Rhodobacterales</taxon>
        <taxon>Paracoccaceae</taxon>
        <taxon>Rhodovulum</taxon>
    </lineage>
</organism>
<dbReference type="EMBL" id="SLXP01000006">
    <property type="protein sequence ID" value="TCP40814.1"/>
    <property type="molecule type" value="Genomic_DNA"/>
</dbReference>
<name>A0A4R2PZK1_9RHOB</name>
<comment type="function">
    <text evidence="2">Is required to sustain N(2)-dependent growth in the presence of low levels of carbon monoxide (CO). Probably acts by protecting the N(2) fixation ability of the nitrogenase complex, which is inactivated in the presence of CO.</text>
</comment>
<dbReference type="NCBIfam" id="NF033689">
    <property type="entry name" value="N2Fix_CO_CowN"/>
    <property type="match status" value="1"/>
</dbReference>
<sequence>MNDATLDRYVSFQGIDCDGNADRLMGMLARQMATTESRWVGYFEKKLAEKRRMGADNLHFIGSQVNTLSAFFAEEGDTEALDLLAYLEETCC</sequence>
<proteinExistence type="inferred from homology"/>
<dbReference type="RefSeq" id="WP_132462096.1">
    <property type="nucleotide sequence ID" value="NZ_SLXP01000006.1"/>
</dbReference>
<protein>
    <recommendedName>
        <fullName evidence="2">N(2)-fixation sustaining protein CowN</fullName>
    </recommendedName>
    <alternativeName>
        <fullName evidence="2">CO weal-nitrogenase</fullName>
    </alternativeName>
</protein>
<gene>
    <name evidence="2" type="primary">cowN</name>
    <name evidence="3" type="ORF">EV662_10627</name>
</gene>
<dbReference type="GO" id="GO:0009399">
    <property type="term" value="P:nitrogen fixation"/>
    <property type="evidence" value="ECO:0007669"/>
    <property type="project" value="UniProtKB-UniRule"/>
</dbReference>
<reference evidence="3 4" key="1">
    <citation type="submission" date="2019-03" db="EMBL/GenBank/DDBJ databases">
        <title>Genomic Encyclopedia of Type Strains, Phase IV (KMG-IV): sequencing the most valuable type-strain genomes for metagenomic binning, comparative biology and taxonomic classification.</title>
        <authorList>
            <person name="Goeker M."/>
        </authorList>
    </citation>
    <scope>NUCLEOTIDE SEQUENCE [LARGE SCALE GENOMIC DNA]</scope>
    <source>
        <strain evidence="3 4">DSM 18063</strain>
    </source>
</reference>